<dbReference type="AlphaFoldDB" id="A0A7J7D8Q7"/>
<proteinExistence type="predicted"/>
<dbReference type="OrthoDB" id="19768at2759"/>
<comment type="caution">
    <text evidence="1">The sequence shown here is derived from an EMBL/GenBank/DDBJ whole genome shotgun (WGS) entry which is preliminary data.</text>
</comment>
<dbReference type="CDD" id="cd00167">
    <property type="entry name" value="SANT"/>
    <property type="match status" value="1"/>
</dbReference>
<keyword evidence="2" id="KW-1185">Reference proteome</keyword>
<accession>A0A7J7D8Q7</accession>
<dbReference type="Proteomes" id="UP000593562">
    <property type="component" value="Unassembled WGS sequence"/>
</dbReference>
<dbReference type="InterPro" id="IPR001005">
    <property type="entry name" value="SANT/Myb"/>
</dbReference>
<name>A0A7J7D8Q7_TRIWF</name>
<dbReference type="InParanoid" id="A0A7J7D8Q7"/>
<dbReference type="PANTHER" id="PTHR14000">
    <property type="entry name" value="FINGER CCCH DOMAIN PROTEIN, PUTATIVE (DUF3755)-RELATED"/>
    <property type="match status" value="1"/>
</dbReference>
<organism evidence="1 2">
    <name type="scientific">Tripterygium wilfordii</name>
    <name type="common">Thunder God vine</name>
    <dbReference type="NCBI Taxonomy" id="458696"/>
    <lineage>
        <taxon>Eukaryota</taxon>
        <taxon>Viridiplantae</taxon>
        <taxon>Streptophyta</taxon>
        <taxon>Embryophyta</taxon>
        <taxon>Tracheophyta</taxon>
        <taxon>Spermatophyta</taxon>
        <taxon>Magnoliopsida</taxon>
        <taxon>eudicotyledons</taxon>
        <taxon>Gunneridae</taxon>
        <taxon>Pentapetalae</taxon>
        <taxon>rosids</taxon>
        <taxon>fabids</taxon>
        <taxon>Celastrales</taxon>
        <taxon>Celastraceae</taxon>
        <taxon>Tripterygium</taxon>
    </lineage>
</organism>
<reference evidence="1 2" key="1">
    <citation type="journal article" date="2020" name="Nat. Commun.">
        <title>Genome of Tripterygium wilfordii and identification of cytochrome P450 involved in triptolide biosynthesis.</title>
        <authorList>
            <person name="Tu L."/>
            <person name="Su P."/>
            <person name="Zhang Z."/>
            <person name="Gao L."/>
            <person name="Wang J."/>
            <person name="Hu T."/>
            <person name="Zhou J."/>
            <person name="Zhang Y."/>
            <person name="Zhao Y."/>
            <person name="Liu Y."/>
            <person name="Song Y."/>
            <person name="Tong Y."/>
            <person name="Lu Y."/>
            <person name="Yang J."/>
            <person name="Xu C."/>
            <person name="Jia M."/>
            <person name="Peters R.J."/>
            <person name="Huang L."/>
            <person name="Gao W."/>
        </authorList>
    </citation>
    <scope>NUCLEOTIDE SEQUENCE [LARGE SCALE GENOMIC DNA]</scope>
    <source>
        <strain evidence="2">cv. XIE 37</strain>
        <tissue evidence="1">Leaf</tissue>
    </source>
</reference>
<dbReference type="InterPro" id="IPR022228">
    <property type="entry name" value="DUF3755"/>
</dbReference>
<evidence type="ECO:0000313" key="1">
    <source>
        <dbReference type="EMBL" id="KAF5742750.1"/>
    </source>
</evidence>
<protein>
    <submittedName>
        <fullName evidence="1">Uncharacterized protein</fullName>
    </submittedName>
</protein>
<dbReference type="Pfam" id="PF12579">
    <property type="entry name" value="DUF3755"/>
    <property type="match status" value="1"/>
</dbReference>
<gene>
    <name evidence="1" type="ORF">HS088_TW09G00810</name>
</gene>
<sequence>MANPSANHQDSSAQAPSFYGVTNYGDNNGLLRHNPGISLDWRPEEQSILEQGLIKYAGHPLLICYAKISMELQDKTIRDIAFRCNWMKKKEISNGSKGENCLKRKSEDDKLSTWQNVPPYAPSVSLVDYDDDGDRVIGGVTGVLFERNEQAFNRIAANFSTLQIIDNLNLLCQARDNLLKITYDSRIMPGGMDQFPPLPVKVNERISNAILPRPNEGMLP</sequence>
<dbReference type="EMBL" id="JAAARO010000009">
    <property type="protein sequence ID" value="KAF5742750.1"/>
    <property type="molecule type" value="Genomic_DNA"/>
</dbReference>
<evidence type="ECO:0000313" key="2">
    <source>
        <dbReference type="Proteomes" id="UP000593562"/>
    </source>
</evidence>
<dbReference type="PANTHER" id="PTHR14000:SF1">
    <property type="entry name" value="HISTONE H2A DEUBIQUITINASE (DUF3755)"/>
    <property type="match status" value="1"/>
</dbReference>